<dbReference type="EMBL" id="BOPG01000054">
    <property type="protein sequence ID" value="GIJ60425.1"/>
    <property type="molecule type" value="Genomic_DNA"/>
</dbReference>
<evidence type="ECO:0000259" key="2">
    <source>
        <dbReference type="PROSITE" id="PS50980"/>
    </source>
</evidence>
<dbReference type="PANTHER" id="PTHR43842:SF2">
    <property type="entry name" value="PROPIONYL-COA CARBOXYLASE BETA CHAIN, MITOCHONDRIAL"/>
    <property type="match status" value="1"/>
</dbReference>
<sequence length="486" mass="50025">MSATATPTALARTGADGGDPRRPEARLAALLDPGTVDPLSAAPDGAVRAVRGRIGGAPVVAYATDPSVMGGAMGVDGCAVMVDAIGAAVRLRCPVIGVWHSGGARLPEGMAALDAVGSVFAAMVAASGRVPQISLALGPAAGGAAYGPALTDIVVMADAARVFVTGPDVVRGATGQQVDMRTLGGPQAHGTKSGLAHVMAGDEADAIAQTRRLAELLGRPGRFDLEPAGAGEDPGPVLPDRPRRAYDVRPLLHRLVDTTVGRADGSVVRSYLELQPKWAPNVITALGRLGGRTVGLVANNPLRLGGCLESSAAEKAARFVRMCDSFGVPLVVVVDVPGYLPGVDQEWGGIVRRGAKLLHAFAEATVPRVTLVTRKAFGGAYIAMNSKALGATRVYAWPSAQIAVMAGRSAVGVLHRRELAAAADDARDALHERLAMEYDERNGGVHRAVELGLVDEVIEPALSRERLIVALASAPAGRGWHGNIPL</sequence>
<dbReference type="PROSITE" id="PS50980">
    <property type="entry name" value="COA_CT_NTER"/>
    <property type="match status" value="1"/>
</dbReference>
<name>A0A8J3ZF06_9ACTN</name>
<feature type="region of interest" description="Disordered" evidence="1">
    <location>
        <begin position="1"/>
        <end position="22"/>
    </location>
</feature>
<dbReference type="Pfam" id="PF01039">
    <property type="entry name" value="Carboxyl_trans"/>
    <property type="match status" value="1"/>
</dbReference>
<dbReference type="GO" id="GO:0009317">
    <property type="term" value="C:acetyl-CoA carboxylase complex"/>
    <property type="evidence" value="ECO:0007669"/>
    <property type="project" value="TreeGrafter"/>
</dbReference>
<feature type="domain" description="CoA carboxyltransferase N-terminal" evidence="2">
    <location>
        <begin position="1"/>
        <end position="229"/>
    </location>
</feature>
<feature type="domain" description="CoA carboxyltransferase C-terminal" evidence="3">
    <location>
        <begin position="230"/>
        <end position="486"/>
    </location>
</feature>
<organism evidence="4 5">
    <name type="scientific">Virgisporangium aurantiacum</name>
    <dbReference type="NCBI Taxonomy" id="175570"/>
    <lineage>
        <taxon>Bacteria</taxon>
        <taxon>Bacillati</taxon>
        <taxon>Actinomycetota</taxon>
        <taxon>Actinomycetes</taxon>
        <taxon>Micromonosporales</taxon>
        <taxon>Micromonosporaceae</taxon>
        <taxon>Virgisporangium</taxon>
    </lineage>
</organism>
<proteinExistence type="predicted"/>
<dbReference type="InterPro" id="IPR029045">
    <property type="entry name" value="ClpP/crotonase-like_dom_sf"/>
</dbReference>
<dbReference type="PANTHER" id="PTHR43842">
    <property type="entry name" value="PROPIONYL-COA CARBOXYLASE BETA CHAIN"/>
    <property type="match status" value="1"/>
</dbReference>
<dbReference type="AlphaFoldDB" id="A0A8J3ZF06"/>
<dbReference type="PROSITE" id="PS50989">
    <property type="entry name" value="COA_CT_CTER"/>
    <property type="match status" value="1"/>
</dbReference>
<dbReference type="InterPro" id="IPR011763">
    <property type="entry name" value="COA_CT_C"/>
</dbReference>
<dbReference type="SUPFAM" id="SSF52096">
    <property type="entry name" value="ClpP/crotonase"/>
    <property type="match status" value="2"/>
</dbReference>
<dbReference type="InterPro" id="IPR034733">
    <property type="entry name" value="AcCoA_carboxyl_beta"/>
</dbReference>
<evidence type="ECO:0000259" key="3">
    <source>
        <dbReference type="PROSITE" id="PS50989"/>
    </source>
</evidence>
<dbReference type="InterPro" id="IPR011762">
    <property type="entry name" value="COA_CT_N"/>
</dbReference>
<keyword evidence="5" id="KW-1185">Reference proteome</keyword>
<evidence type="ECO:0000256" key="1">
    <source>
        <dbReference type="SAM" id="MobiDB-lite"/>
    </source>
</evidence>
<evidence type="ECO:0000313" key="4">
    <source>
        <dbReference type="EMBL" id="GIJ60425.1"/>
    </source>
</evidence>
<dbReference type="GO" id="GO:0004658">
    <property type="term" value="F:propionyl-CoA carboxylase activity"/>
    <property type="evidence" value="ECO:0007669"/>
    <property type="project" value="TreeGrafter"/>
</dbReference>
<reference evidence="4" key="1">
    <citation type="submission" date="2021-01" db="EMBL/GenBank/DDBJ databases">
        <title>Whole genome shotgun sequence of Virgisporangium aurantiacum NBRC 16421.</title>
        <authorList>
            <person name="Komaki H."/>
            <person name="Tamura T."/>
        </authorList>
    </citation>
    <scope>NUCLEOTIDE SEQUENCE</scope>
    <source>
        <strain evidence="4">NBRC 16421</strain>
    </source>
</reference>
<dbReference type="InterPro" id="IPR051047">
    <property type="entry name" value="AccD/PCCB"/>
</dbReference>
<comment type="caution">
    <text evidence="4">The sequence shown here is derived from an EMBL/GenBank/DDBJ whole genome shotgun (WGS) entry which is preliminary data.</text>
</comment>
<gene>
    <name evidence="4" type="ORF">Vau01_079410</name>
</gene>
<dbReference type="Proteomes" id="UP000612585">
    <property type="component" value="Unassembled WGS sequence"/>
</dbReference>
<protein>
    <submittedName>
        <fullName evidence="4">Propionyl-CoA carboxylase subunit beta</fullName>
    </submittedName>
</protein>
<evidence type="ECO:0000313" key="5">
    <source>
        <dbReference type="Proteomes" id="UP000612585"/>
    </source>
</evidence>
<accession>A0A8J3ZF06</accession>
<dbReference type="Gene3D" id="3.90.226.10">
    <property type="entry name" value="2-enoyl-CoA Hydratase, Chain A, domain 1"/>
    <property type="match status" value="2"/>
</dbReference>